<keyword evidence="3 6" id="KW-0812">Transmembrane</keyword>
<reference evidence="7" key="1">
    <citation type="submission" date="2021-10" db="EMBL/GenBank/DDBJ databases">
        <title>Streptomonospora sp. nov., isolated from mangrove soil.</title>
        <authorList>
            <person name="Chen X."/>
            <person name="Ge X."/>
            <person name="Liu W."/>
        </authorList>
    </citation>
    <scope>NUCLEOTIDE SEQUENCE</scope>
    <source>
        <strain evidence="7">S1-112</strain>
    </source>
</reference>
<organism evidence="7 8">
    <name type="scientific">Streptomonospora mangrovi</name>
    <dbReference type="NCBI Taxonomy" id="2883123"/>
    <lineage>
        <taxon>Bacteria</taxon>
        <taxon>Bacillati</taxon>
        <taxon>Actinomycetota</taxon>
        <taxon>Actinomycetes</taxon>
        <taxon>Streptosporangiales</taxon>
        <taxon>Nocardiopsidaceae</taxon>
        <taxon>Streptomonospora</taxon>
    </lineage>
</organism>
<dbReference type="InterPro" id="IPR051598">
    <property type="entry name" value="TSUP/Inactive_protease-like"/>
</dbReference>
<evidence type="ECO:0000313" key="8">
    <source>
        <dbReference type="Proteomes" id="UP001140076"/>
    </source>
</evidence>
<protein>
    <recommendedName>
        <fullName evidence="6">Probable membrane transporter protein</fullName>
    </recommendedName>
</protein>
<dbReference type="InterPro" id="IPR002781">
    <property type="entry name" value="TM_pro_TauE-like"/>
</dbReference>
<feature type="transmembrane region" description="Helical" evidence="6">
    <location>
        <begin position="204"/>
        <end position="225"/>
    </location>
</feature>
<keyword evidence="6" id="KW-1003">Cell membrane</keyword>
<accession>A0A9X3SFR2</accession>
<dbReference type="PANTHER" id="PTHR43701">
    <property type="entry name" value="MEMBRANE TRANSPORTER PROTEIN MJ0441-RELATED"/>
    <property type="match status" value="1"/>
</dbReference>
<dbReference type="EMBL" id="JAJAQC010000031">
    <property type="protein sequence ID" value="MDA0566217.1"/>
    <property type="molecule type" value="Genomic_DNA"/>
</dbReference>
<sequence length="308" mass="31417">MQTLVLLGFVGLLAQLINGSLGMGYGITTTTSLLVMGTTPAVASATVNLSQVGSQIASGFAHWRFGNVDWAVVWRYALPAAIGAFVGALLLSRLSTESAAPLMSSILVVLGVYLLARFTFRALPRPRVDRPLRSPFLAPVGLLAGFLNSTGGGGSGPVGTSALLASGRLEPRKVIGSVSVAESAVVIAGSAGFAIGLGMEGINLPWVAVLLLGGLLAAPVAAWLASHVPARMLGSVVGGLIVFTNVRVLMDSTGLTGSPAAVAACYTAVALVWAAAVGWSLRAHLAERRDHRAAASAVEHFAAAEARD</sequence>
<keyword evidence="5 6" id="KW-0472">Membrane</keyword>
<dbReference type="PANTHER" id="PTHR43701:SF12">
    <property type="entry name" value="MEMBRANE TRANSPORTER PROTEIN YTNM-RELATED"/>
    <property type="match status" value="1"/>
</dbReference>
<evidence type="ECO:0000256" key="1">
    <source>
        <dbReference type="ARBA" id="ARBA00004141"/>
    </source>
</evidence>
<dbReference type="RefSeq" id="WP_270073470.1">
    <property type="nucleotide sequence ID" value="NZ_JAJAQC010000031.1"/>
</dbReference>
<evidence type="ECO:0000256" key="2">
    <source>
        <dbReference type="ARBA" id="ARBA00009142"/>
    </source>
</evidence>
<feature type="transmembrane region" description="Helical" evidence="6">
    <location>
        <begin position="261"/>
        <end position="281"/>
    </location>
</feature>
<feature type="transmembrane region" description="Helical" evidence="6">
    <location>
        <begin position="177"/>
        <end position="198"/>
    </location>
</feature>
<name>A0A9X3SFR2_9ACTN</name>
<feature type="transmembrane region" description="Helical" evidence="6">
    <location>
        <begin position="98"/>
        <end position="116"/>
    </location>
</feature>
<evidence type="ECO:0000313" key="7">
    <source>
        <dbReference type="EMBL" id="MDA0566217.1"/>
    </source>
</evidence>
<comment type="similarity">
    <text evidence="2 6">Belongs to the 4-toluene sulfonate uptake permease (TSUP) (TC 2.A.102) family.</text>
</comment>
<feature type="transmembrane region" description="Helical" evidence="6">
    <location>
        <begin position="232"/>
        <end position="249"/>
    </location>
</feature>
<keyword evidence="8" id="KW-1185">Reference proteome</keyword>
<keyword evidence="4 6" id="KW-1133">Transmembrane helix</keyword>
<dbReference type="Proteomes" id="UP001140076">
    <property type="component" value="Unassembled WGS sequence"/>
</dbReference>
<gene>
    <name evidence="7" type="ORF">LG943_18120</name>
</gene>
<comment type="subcellular location">
    <subcellularLocation>
        <location evidence="6">Cell membrane</location>
        <topology evidence="6">Multi-pass membrane protein</topology>
    </subcellularLocation>
    <subcellularLocation>
        <location evidence="1">Membrane</location>
        <topology evidence="1">Multi-pass membrane protein</topology>
    </subcellularLocation>
</comment>
<dbReference type="Pfam" id="PF01925">
    <property type="entry name" value="TauE"/>
    <property type="match status" value="1"/>
</dbReference>
<proteinExistence type="inferred from homology"/>
<feature type="transmembrane region" description="Helical" evidence="6">
    <location>
        <begin position="136"/>
        <end position="165"/>
    </location>
</feature>
<comment type="caution">
    <text evidence="7">The sequence shown here is derived from an EMBL/GenBank/DDBJ whole genome shotgun (WGS) entry which is preliminary data.</text>
</comment>
<evidence type="ECO:0000256" key="3">
    <source>
        <dbReference type="ARBA" id="ARBA00022692"/>
    </source>
</evidence>
<evidence type="ECO:0000256" key="6">
    <source>
        <dbReference type="RuleBase" id="RU363041"/>
    </source>
</evidence>
<dbReference type="AlphaFoldDB" id="A0A9X3SFR2"/>
<evidence type="ECO:0000256" key="4">
    <source>
        <dbReference type="ARBA" id="ARBA00022989"/>
    </source>
</evidence>
<feature type="transmembrane region" description="Helical" evidence="6">
    <location>
        <begin position="73"/>
        <end position="91"/>
    </location>
</feature>
<dbReference type="GO" id="GO:0005886">
    <property type="term" value="C:plasma membrane"/>
    <property type="evidence" value="ECO:0007669"/>
    <property type="project" value="UniProtKB-SubCell"/>
</dbReference>
<evidence type="ECO:0000256" key="5">
    <source>
        <dbReference type="ARBA" id="ARBA00023136"/>
    </source>
</evidence>